<evidence type="ECO:0000256" key="1">
    <source>
        <dbReference type="SAM" id="Phobius"/>
    </source>
</evidence>
<reference evidence="2 3" key="1">
    <citation type="submission" date="2017-01" db="EMBL/GenBank/DDBJ databases">
        <authorList>
            <person name="Mah S.A."/>
            <person name="Swanson W.J."/>
            <person name="Moy G.W."/>
            <person name="Vacquier V.D."/>
        </authorList>
    </citation>
    <scope>NUCLEOTIDE SEQUENCE [LARGE SCALE GENOMIC DNA]</scope>
    <source>
        <strain evidence="2 3">M9</strain>
    </source>
</reference>
<dbReference type="EMBL" id="FTPK01000001">
    <property type="protein sequence ID" value="SIT65992.1"/>
    <property type="molecule type" value="Genomic_DNA"/>
</dbReference>
<evidence type="ECO:0000313" key="2">
    <source>
        <dbReference type="EMBL" id="SIT65992.1"/>
    </source>
</evidence>
<keyword evidence="3" id="KW-1185">Reference proteome</keyword>
<organism evidence="2 3">
    <name type="scientific">Ectothiorhodosinus mongolicus</name>
    <dbReference type="NCBI Taxonomy" id="233100"/>
    <lineage>
        <taxon>Bacteria</taxon>
        <taxon>Pseudomonadati</taxon>
        <taxon>Pseudomonadota</taxon>
        <taxon>Gammaproteobacteria</taxon>
        <taxon>Chromatiales</taxon>
        <taxon>Ectothiorhodospiraceae</taxon>
        <taxon>Ectothiorhodosinus</taxon>
    </lineage>
</organism>
<protein>
    <recommendedName>
        <fullName evidence="4">PH domain-containing protein</fullName>
    </recommendedName>
</protein>
<evidence type="ECO:0008006" key="4">
    <source>
        <dbReference type="Google" id="ProtNLM"/>
    </source>
</evidence>
<keyword evidence="1" id="KW-0812">Transmembrane</keyword>
<dbReference type="STRING" id="233100.SAMN05216526_0430"/>
<feature type="transmembrane region" description="Helical" evidence="1">
    <location>
        <begin position="42"/>
        <end position="63"/>
    </location>
</feature>
<evidence type="ECO:0000313" key="3">
    <source>
        <dbReference type="Proteomes" id="UP000223759"/>
    </source>
</evidence>
<feature type="transmembrane region" description="Helical" evidence="1">
    <location>
        <begin position="12"/>
        <end position="36"/>
    </location>
</feature>
<gene>
    <name evidence="2" type="ORF">SAMN05216526_0430</name>
</gene>
<accession>A0A1R3VS76</accession>
<name>A0A1R3VS76_9GAMM</name>
<keyword evidence="1" id="KW-0472">Membrane</keyword>
<dbReference type="OrthoDB" id="5796656at2"/>
<dbReference type="Proteomes" id="UP000223759">
    <property type="component" value="Unassembled WGS sequence"/>
</dbReference>
<proteinExistence type="predicted"/>
<sequence length="157" mass="18242">MNTLVLRHYDPLAIALQVMPVLGLVAYTVLFSRLYLDGQPPHWINLGVLLGLAIMLFFAVTRLSPYMEYRFERSPAKVRIERKRLIRGNPWIEHNLRQVERISIEQYPFNRGHRHVVCLHLADGRRIIDGMPDALASEPIYDFAVKVSRFYGITGKR</sequence>
<dbReference type="RefSeq" id="WP_076754514.1">
    <property type="nucleotide sequence ID" value="NZ_CP023018.1"/>
</dbReference>
<keyword evidence="1" id="KW-1133">Transmembrane helix</keyword>
<dbReference type="AlphaFoldDB" id="A0A1R3VS76"/>